<feature type="coiled-coil region" evidence="13">
    <location>
        <begin position="251"/>
        <end position="278"/>
    </location>
</feature>
<accession>A0A1V1PHT3</accession>
<keyword evidence="9" id="KW-0902">Two-component regulatory system</keyword>
<evidence type="ECO:0000313" key="18">
    <source>
        <dbReference type="Proteomes" id="UP000189670"/>
    </source>
</evidence>
<evidence type="ECO:0000256" key="14">
    <source>
        <dbReference type="SAM" id="Phobius"/>
    </source>
</evidence>
<evidence type="ECO:0000256" key="9">
    <source>
        <dbReference type="ARBA" id="ARBA00023012"/>
    </source>
</evidence>
<evidence type="ECO:0000259" key="16">
    <source>
        <dbReference type="PROSITE" id="PS50110"/>
    </source>
</evidence>
<dbReference type="Pfam" id="PF00072">
    <property type="entry name" value="Response_reg"/>
    <property type="match status" value="1"/>
</dbReference>
<keyword evidence="8" id="KW-0067">ATP-binding</keyword>
<comment type="subcellular location">
    <subcellularLocation>
        <location evidence="2">Membrane</location>
    </subcellularLocation>
</comment>
<dbReference type="GO" id="GO:0016020">
    <property type="term" value="C:membrane"/>
    <property type="evidence" value="ECO:0007669"/>
    <property type="project" value="UniProtKB-SubCell"/>
</dbReference>
<keyword evidence="4 12" id="KW-0597">Phosphoprotein</keyword>
<evidence type="ECO:0000256" key="12">
    <source>
        <dbReference type="PROSITE-ProRule" id="PRU00169"/>
    </source>
</evidence>
<dbReference type="CDD" id="cd16922">
    <property type="entry name" value="HATPase_EvgS-ArcB-TorS-like"/>
    <property type="match status" value="1"/>
</dbReference>
<keyword evidence="14" id="KW-0812">Transmembrane</keyword>
<protein>
    <recommendedName>
        <fullName evidence="3">histidine kinase</fullName>
        <ecNumber evidence="3">2.7.13.3</ecNumber>
    </recommendedName>
</protein>
<evidence type="ECO:0000256" key="10">
    <source>
        <dbReference type="ARBA" id="ARBA00023136"/>
    </source>
</evidence>
<keyword evidence="5" id="KW-0808">Transferase</keyword>
<evidence type="ECO:0000256" key="13">
    <source>
        <dbReference type="SAM" id="Coils"/>
    </source>
</evidence>
<feature type="transmembrane region" description="Helical" evidence="14">
    <location>
        <begin position="63"/>
        <end position="81"/>
    </location>
</feature>
<dbReference type="PROSITE" id="PS50110">
    <property type="entry name" value="RESPONSE_REGULATORY"/>
    <property type="match status" value="1"/>
</dbReference>
<dbReference type="SMART" id="SM00387">
    <property type="entry name" value="HATPase_c"/>
    <property type="match status" value="1"/>
</dbReference>
<dbReference type="CDD" id="cd17546">
    <property type="entry name" value="REC_hyHK_CKI1_RcsC-like"/>
    <property type="match status" value="1"/>
</dbReference>
<evidence type="ECO:0000256" key="2">
    <source>
        <dbReference type="ARBA" id="ARBA00004370"/>
    </source>
</evidence>
<evidence type="ECO:0000256" key="5">
    <source>
        <dbReference type="ARBA" id="ARBA00022679"/>
    </source>
</evidence>
<evidence type="ECO:0000256" key="1">
    <source>
        <dbReference type="ARBA" id="ARBA00000085"/>
    </source>
</evidence>
<dbReference type="SUPFAM" id="SSF47384">
    <property type="entry name" value="Homodimeric domain of signal transducing histidine kinase"/>
    <property type="match status" value="1"/>
</dbReference>
<organism evidence="17 18">
    <name type="scientific">Candidatus Magnetoglobus multicellularis str. Araruama</name>
    <dbReference type="NCBI Taxonomy" id="890399"/>
    <lineage>
        <taxon>Bacteria</taxon>
        <taxon>Pseudomonadati</taxon>
        <taxon>Thermodesulfobacteriota</taxon>
        <taxon>Desulfobacteria</taxon>
        <taxon>Desulfobacterales</taxon>
        <taxon>Desulfobacteraceae</taxon>
        <taxon>Candidatus Magnetoglobus</taxon>
    </lineage>
</organism>
<keyword evidence="7 17" id="KW-0418">Kinase</keyword>
<evidence type="ECO:0000313" key="17">
    <source>
        <dbReference type="EMBL" id="ETR74350.1"/>
    </source>
</evidence>
<dbReference type="Pfam" id="PF17159">
    <property type="entry name" value="MASE3"/>
    <property type="match status" value="1"/>
</dbReference>
<dbReference type="PROSITE" id="PS50109">
    <property type="entry name" value="HIS_KIN"/>
    <property type="match status" value="1"/>
</dbReference>
<feature type="transmembrane region" description="Helical" evidence="14">
    <location>
        <begin position="101"/>
        <end position="120"/>
    </location>
</feature>
<dbReference type="Pfam" id="PF02518">
    <property type="entry name" value="HATPase_c"/>
    <property type="match status" value="1"/>
</dbReference>
<feature type="transmembrane region" description="Helical" evidence="14">
    <location>
        <begin position="198"/>
        <end position="217"/>
    </location>
</feature>
<keyword evidence="14" id="KW-1133">Transmembrane helix</keyword>
<dbReference type="PANTHER" id="PTHR43047">
    <property type="entry name" value="TWO-COMPONENT HISTIDINE PROTEIN KINASE"/>
    <property type="match status" value="1"/>
</dbReference>
<evidence type="ECO:0000256" key="8">
    <source>
        <dbReference type="ARBA" id="ARBA00022840"/>
    </source>
</evidence>
<dbReference type="InterPro" id="IPR001789">
    <property type="entry name" value="Sig_transdc_resp-reg_receiver"/>
</dbReference>
<dbReference type="Gene3D" id="3.30.565.10">
    <property type="entry name" value="Histidine kinase-like ATPase, C-terminal domain"/>
    <property type="match status" value="1"/>
</dbReference>
<dbReference type="InterPro" id="IPR036097">
    <property type="entry name" value="HisK_dim/P_sf"/>
</dbReference>
<dbReference type="AlphaFoldDB" id="A0A1V1PHT3"/>
<dbReference type="InterPro" id="IPR036890">
    <property type="entry name" value="HATPase_C_sf"/>
</dbReference>
<dbReference type="Proteomes" id="UP000189670">
    <property type="component" value="Unassembled WGS sequence"/>
</dbReference>
<proteinExistence type="predicted"/>
<sequence length="725" mass="83307">MKNSQLSLPINFIIVSVALIGLYLTSLYSYLLFHNIAEIFSIIVACCMFMIAWNSQKYIQSSYLILIAIAYLFIAGLDLLHTLSYKGMNIFQDYDYYANQLWIAARYLESITLLIAFLYVGRKQRLNPLWTFFIYALLFSVIVLSVFYWKIFPICFIEGQGLTPFKKISEYIICLIIVVDMTLLMKNRAQFEASVYRLFFWSMISTIVAELAFTFYISNYGFSNLVGHYFKIFSFYFIYRAIIQTGIQNPYELIFRELTQKEKRLQKAREAADLANQAKSEFIAKMSHELRTPLNGILGYSQILKRDRQLTSSQKSGISVIERSGKHLLGLINDILDLSKFESKQTISNQSHYHFKNSLSDIANMLRIKAQEKKISFQTQFDQNLPQAVYADEKRISQILINLLGNAIKFTDQGQVTFIAECLESNAQEDSVTIRFTIKDTGVGIAQEDMKAIFEPFRQVGEKSKFTEGTGLGLYISRELIRLLGSELQVESDINTGTIFWFDLSLNPSDEAEVFIKDMRQPVYGFVDHETKRTRTIKVMVVDDRWENRVVLTDYLYSLGFEVSESINGKACVQQFQEEPVDVIMMDLLMPEMDGYEASREIRKIQQSPVKIIAVSASHPKLSENDLKAKGLDAFIEKPLDFEILLDTLAKNLNIQWRIDPQASESKKTRSKYQIPPSEILSAFKIMAAGGDIMGIRKKLNELAKTNTYHEFIAVLKNPLSPKKF</sequence>
<evidence type="ECO:0000256" key="3">
    <source>
        <dbReference type="ARBA" id="ARBA00012438"/>
    </source>
</evidence>
<dbReference type="SUPFAM" id="SSF52172">
    <property type="entry name" value="CheY-like"/>
    <property type="match status" value="1"/>
</dbReference>
<gene>
    <name evidence="17" type="ORF">OMM_00266</name>
</gene>
<dbReference type="SUPFAM" id="SSF55874">
    <property type="entry name" value="ATPase domain of HSP90 chaperone/DNA topoisomerase II/histidine kinase"/>
    <property type="match status" value="1"/>
</dbReference>
<reference evidence="18" key="1">
    <citation type="submission" date="2012-11" db="EMBL/GenBank/DDBJ databases">
        <authorList>
            <person name="Lucero-Rivera Y.E."/>
            <person name="Tovar-Ramirez D."/>
        </authorList>
    </citation>
    <scope>NUCLEOTIDE SEQUENCE [LARGE SCALE GENOMIC DNA]</scope>
    <source>
        <strain evidence="18">Araruama</strain>
    </source>
</reference>
<feature type="domain" description="Histidine kinase" evidence="15">
    <location>
        <begin position="285"/>
        <end position="508"/>
    </location>
</feature>
<evidence type="ECO:0000256" key="7">
    <source>
        <dbReference type="ARBA" id="ARBA00022777"/>
    </source>
</evidence>
<feature type="modified residue" description="4-aspartylphosphate" evidence="12">
    <location>
        <position position="587"/>
    </location>
</feature>
<dbReference type="Gene3D" id="1.10.287.130">
    <property type="match status" value="1"/>
</dbReference>
<evidence type="ECO:0000256" key="4">
    <source>
        <dbReference type="ARBA" id="ARBA00022553"/>
    </source>
</evidence>
<dbReference type="GO" id="GO:0005524">
    <property type="term" value="F:ATP binding"/>
    <property type="evidence" value="ECO:0007669"/>
    <property type="project" value="UniProtKB-KW"/>
</dbReference>
<dbReference type="InterPro" id="IPR004358">
    <property type="entry name" value="Sig_transdc_His_kin-like_C"/>
</dbReference>
<keyword evidence="10 14" id="KW-0472">Membrane</keyword>
<dbReference type="SMART" id="SM00388">
    <property type="entry name" value="HisKA"/>
    <property type="match status" value="1"/>
</dbReference>
<dbReference type="FunFam" id="1.10.287.130:FF:000038">
    <property type="entry name" value="Sensory transduction histidine kinase"/>
    <property type="match status" value="1"/>
</dbReference>
<feature type="transmembrane region" description="Helical" evidence="14">
    <location>
        <begin position="129"/>
        <end position="148"/>
    </location>
</feature>
<dbReference type="Pfam" id="PF00512">
    <property type="entry name" value="HisKA"/>
    <property type="match status" value="1"/>
</dbReference>
<feature type="domain" description="Response regulatory" evidence="16">
    <location>
        <begin position="538"/>
        <end position="653"/>
    </location>
</feature>
<keyword evidence="13" id="KW-0175">Coiled coil</keyword>
<keyword evidence="6" id="KW-0547">Nucleotide-binding</keyword>
<dbReference type="InterPro" id="IPR033425">
    <property type="entry name" value="MASE3"/>
</dbReference>
<dbReference type="CDD" id="cd00082">
    <property type="entry name" value="HisKA"/>
    <property type="match status" value="1"/>
</dbReference>
<comment type="caution">
    <text evidence="17">The sequence shown here is derived from an EMBL/GenBank/DDBJ whole genome shotgun (WGS) entry which is preliminary data.</text>
</comment>
<evidence type="ECO:0000259" key="15">
    <source>
        <dbReference type="PROSITE" id="PS50109"/>
    </source>
</evidence>
<evidence type="ECO:0000256" key="11">
    <source>
        <dbReference type="ARBA" id="ARBA00023306"/>
    </source>
</evidence>
<dbReference type="SMART" id="SM00448">
    <property type="entry name" value="REC"/>
    <property type="match status" value="1"/>
</dbReference>
<feature type="transmembrane region" description="Helical" evidence="14">
    <location>
        <begin position="168"/>
        <end position="186"/>
    </location>
</feature>
<dbReference type="Gene3D" id="3.40.50.2300">
    <property type="match status" value="1"/>
</dbReference>
<dbReference type="EC" id="2.7.13.3" evidence="3"/>
<feature type="transmembrane region" description="Helical" evidence="14">
    <location>
        <begin position="39"/>
        <end position="56"/>
    </location>
</feature>
<dbReference type="EMBL" id="ATBP01000010">
    <property type="protein sequence ID" value="ETR74350.1"/>
    <property type="molecule type" value="Genomic_DNA"/>
</dbReference>
<keyword evidence="11" id="KW-0131">Cell cycle</keyword>
<name>A0A1V1PHT3_9BACT</name>
<dbReference type="InterPro" id="IPR003594">
    <property type="entry name" value="HATPase_dom"/>
</dbReference>
<dbReference type="InterPro" id="IPR003661">
    <property type="entry name" value="HisK_dim/P_dom"/>
</dbReference>
<dbReference type="PRINTS" id="PR00344">
    <property type="entry name" value="BCTRLSENSOR"/>
</dbReference>
<dbReference type="FunFam" id="3.30.565.10:FF:000010">
    <property type="entry name" value="Sensor histidine kinase RcsC"/>
    <property type="match status" value="1"/>
</dbReference>
<comment type="catalytic activity">
    <reaction evidence="1">
        <text>ATP + protein L-histidine = ADP + protein N-phospho-L-histidine.</text>
        <dbReference type="EC" id="2.7.13.3"/>
    </reaction>
</comment>
<dbReference type="InterPro" id="IPR011006">
    <property type="entry name" value="CheY-like_superfamily"/>
</dbReference>
<feature type="transmembrane region" description="Helical" evidence="14">
    <location>
        <begin position="12"/>
        <end position="33"/>
    </location>
</feature>
<dbReference type="GO" id="GO:0000155">
    <property type="term" value="F:phosphorelay sensor kinase activity"/>
    <property type="evidence" value="ECO:0007669"/>
    <property type="project" value="InterPro"/>
</dbReference>
<dbReference type="InterPro" id="IPR005467">
    <property type="entry name" value="His_kinase_dom"/>
</dbReference>
<evidence type="ECO:0000256" key="6">
    <source>
        <dbReference type="ARBA" id="ARBA00022741"/>
    </source>
</evidence>